<accession>A0AA88HEQ9</accession>
<dbReference type="PANTHER" id="PTHR16161:SF0">
    <property type="entry name" value="TRANSCRIPTIONAL PROTEIN SWT1"/>
    <property type="match status" value="1"/>
</dbReference>
<dbReference type="InterPro" id="IPR052626">
    <property type="entry name" value="SWT1_Regulator"/>
</dbReference>
<dbReference type="InterPro" id="IPR029060">
    <property type="entry name" value="PIN-like_dom_sf"/>
</dbReference>
<dbReference type="SUPFAM" id="SSF88723">
    <property type="entry name" value="PIN domain-like"/>
    <property type="match status" value="1"/>
</dbReference>
<evidence type="ECO:0000313" key="3">
    <source>
        <dbReference type="Proteomes" id="UP001187531"/>
    </source>
</evidence>
<sequence>MVDLPAPVITENQLLIVNDTNILLQHLQDLRKLREMAERTVVKMSFLIPQIVLTELHHFSDPELEVVARKNREYIQVLKNKGTGLVIETFQDTQQANSLYESKFNDDKILKCCLLMKKRGKDVVLFSDDHMLLIKAWVNSLKTFSTEDFAVKIFDFALLKSDIMTPAKVFSMIEKDLPEDNSHLKKCKQLLLKAQDSNMGKIG</sequence>
<protein>
    <recommendedName>
        <fullName evidence="1">PIN domain-containing protein</fullName>
    </recommendedName>
</protein>
<dbReference type="EMBL" id="JAVRJZ010000020">
    <property type="protein sequence ID" value="KAK2706116.1"/>
    <property type="molecule type" value="Genomic_DNA"/>
</dbReference>
<dbReference type="Pfam" id="PF13638">
    <property type="entry name" value="PIN_4"/>
    <property type="match status" value="1"/>
</dbReference>
<gene>
    <name evidence="2" type="ORF">QYM36_016217</name>
</gene>
<dbReference type="AlphaFoldDB" id="A0AA88HEQ9"/>
<organism evidence="2 3">
    <name type="scientific">Artemia franciscana</name>
    <name type="common">Brine shrimp</name>
    <name type="synonym">Artemia sanfranciscana</name>
    <dbReference type="NCBI Taxonomy" id="6661"/>
    <lineage>
        <taxon>Eukaryota</taxon>
        <taxon>Metazoa</taxon>
        <taxon>Ecdysozoa</taxon>
        <taxon>Arthropoda</taxon>
        <taxon>Crustacea</taxon>
        <taxon>Branchiopoda</taxon>
        <taxon>Anostraca</taxon>
        <taxon>Artemiidae</taxon>
        <taxon>Artemia</taxon>
    </lineage>
</organism>
<evidence type="ECO:0000259" key="1">
    <source>
        <dbReference type="SMART" id="SM00670"/>
    </source>
</evidence>
<name>A0AA88HEQ9_ARTSF</name>
<dbReference type="SMART" id="SM00670">
    <property type="entry name" value="PINc"/>
    <property type="match status" value="1"/>
</dbReference>
<comment type="caution">
    <text evidence="2">The sequence shown here is derived from an EMBL/GenBank/DDBJ whole genome shotgun (WGS) entry which is preliminary data.</text>
</comment>
<dbReference type="Proteomes" id="UP001187531">
    <property type="component" value="Unassembled WGS sequence"/>
</dbReference>
<dbReference type="PANTHER" id="PTHR16161">
    <property type="entry name" value="TRANSCRIPTIONAL PROTEIN SWT1"/>
    <property type="match status" value="1"/>
</dbReference>
<feature type="domain" description="PIN" evidence="1">
    <location>
        <begin position="14"/>
        <end position="134"/>
    </location>
</feature>
<evidence type="ECO:0000313" key="2">
    <source>
        <dbReference type="EMBL" id="KAK2706116.1"/>
    </source>
</evidence>
<dbReference type="GO" id="GO:0005634">
    <property type="term" value="C:nucleus"/>
    <property type="evidence" value="ECO:0007669"/>
    <property type="project" value="TreeGrafter"/>
</dbReference>
<reference evidence="2" key="1">
    <citation type="submission" date="2023-07" db="EMBL/GenBank/DDBJ databases">
        <title>Chromosome-level genome assembly of Artemia franciscana.</title>
        <authorList>
            <person name="Jo E."/>
        </authorList>
    </citation>
    <scope>NUCLEOTIDE SEQUENCE</scope>
    <source>
        <tissue evidence="2">Whole body</tissue>
    </source>
</reference>
<dbReference type="Gene3D" id="3.40.50.1010">
    <property type="entry name" value="5'-nuclease"/>
    <property type="match status" value="1"/>
</dbReference>
<keyword evidence="3" id="KW-1185">Reference proteome</keyword>
<dbReference type="InterPro" id="IPR002716">
    <property type="entry name" value="PIN_dom"/>
</dbReference>
<proteinExistence type="predicted"/>